<evidence type="ECO:0000313" key="2">
    <source>
        <dbReference type="Proteomes" id="UP000005951"/>
    </source>
</evidence>
<dbReference type="EMBL" id="AJYC02000147">
    <property type="protein sequence ID" value="EKT77544.1"/>
    <property type="molecule type" value="Genomic_DNA"/>
</dbReference>
<proteinExistence type="predicted"/>
<gene>
    <name evidence="1" type="ORF">WSS_A37215</name>
</gene>
<protein>
    <submittedName>
        <fullName evidence="1">Uncharacterized protein</fullName>
    </submittedName>
</protein>
<name>K8X7L2_RHOOP</name>
<organism evidence="1 2">
    <name type="scientific">Rhodococcus opacus M213</name>
    <dbReference type="NCBI Taxonomy" id="1129896"/>
    <lineage>
        <taxon>Bacteria</taxon>
        <taxon>Bacillati</taxon>
        <taxon>Actinomycetota</taxon>
        <taxon>Actinomycetes</taxon>
        <taxon>Mycobacteriales</taxon>
        <taxon>Nocardiaceae</taxon>
        <taxon>Rhodococcus</taxon>
    </lineage>
</organism>
<sequence length="70" mass="7488">MVVDEFARADSGLAGDSGEFRADRLLRLVGGRLLLRAPRTPGAVARSGDSRIIRFKARSGDSRGARFAKG</sequence>
<accession>K8X7L2</accession>
<comment type="caution">
    <text evidence="1">The sequence shown here is derived from an EMBL/GenBank/DDBJ whole genome shotgun (WGS) entry which is preliminary data.</text>
</comment>
<evidence type="ECO:0000313" key="1">
    <source>
        <dbReference type="EMBL" id="EKT77544.1"/>
    </source>
</evidence>
<reference evidence="1 2" key="1">
    <citation type="journal article" date="2013" name="Genome Announc.">
        <title>Draft Genome Sequence of Rhodococcus opacus Strain M213 Shows a Diverse Catabolic Potential.</title>
        <authorList>
            <person name="Pathak A."/>
            <person name="Green S.J."/>
            <person name="Ogram A."/>
            <person name="Chauhan A."/>
        </authorList>
    </citation>
    <scope>NUCLEOTIDE SEQUENCE [LARGE SCALE GENOMIC DNA]</scope>
    <source>
        <strain evidence="1 2">M213</strain>
    </source>
</reference>
<dbReference type="Proteomes" id="UP000005951">
    <property type="component" value="Unassembled WGS sequence"/>
</dbReference>
<dbReference type="AlphaFoldDB" id="K8X7L2"/>